<dbReference type="Gene3D" id="2.170.190.11">
    <property type="entry name" value="Molybdopterin biosynthesis moea protein, domain 3"/>
    <property type="match status" value="1"/>
</dbReference>
<evidence type="ECO:0000256" key="1">
    <source>
        <dbReference type="ARBA" id="ARBA00005046"/>
    </source>
</evidence>
<dbReference type="InterPro" id="IPR036425">
    <property type="entry name" value="MoaB/Mog-like_dom_sf"/>
</dbReference>
<organism evidence="4 5">
    <name type="scientific">Methanocalculus taiwanensis</name>
    <dbReference type="NCBI Taxonomy" id="106207"/>
    <lineage>
        <taxon>Archaea</taxon>
        <taxon>Methanobacteriati</taxon>
        <taxon>Methanobacteriota</taxon>
        <taxon>Stenosarchaea group</taxon>
        <taxon>Methanomicrobia</taxon>
        <taxon>Methanomicrobiales</taxon>
        <taxon>Methanocalculaceae</taxon>
        <taxon>Methanocalculus</taxon>
    </lineage>
</organism>
<name>A0ABD4TNP2_9EURY</name>
<dbReference type="SMART" id="SM00852">
    <property type="entry name" value="MoCF_biosynth"/>
    <property type="match status" value="1"/>
</dbReference>
<sequence length="606" mass="66261">MDDARNILKVGFSPPEKSGAIPVTESAGRFTIKPLYASFNVPNTDVATMDGYAVCAEDFVYASDRNPVRLRDETWINTGNSIPTDYNAVIAVEDVYSDNGSLFTRKSVLQWQNIKRKGSEIKKERMILPSGHLIRKYDIAPLVTYGISKVDVPQISVGLIPTGSELVSSGMIPGPGQVIESNTVMADAWLSEIGVTCRRYPITGDHPESIRSAINEAVFENDLVIISAGTSAGSRDYTARILAETGEILVHGIAMIPGKPTIIGRVSGKPVIGLPGSPQAAQTVLRELVIPLCTEWGMRSDDDEQCTVRLTQAITSEAGFDEFVPLIIGSLNNEIIASPLSRAPGMQRSSISANGYIHIPKHIEGYPAGSVVAINLTGKRSEIEHSLIISGQYHPYLDWLSNNISSKHISLYFRDSGILGGILSLRKNACHATPLSFSGSTGAAQIPYLAEYFDMGELASLHIAQMHYGILSRDPLETMEQNNIRFIEGTVKVGTETFLHHIHTRFDAHNLITISNKESICSYNNPEALQNNLADICIADQATADAYKLCFTPLETERYEILLVNGYSEDCRIESLIESVRMSSFIDQLSNTGFDTSRTGIITEIQ</sequence>
<dbReference type="InterPro" id="IPR038987">
    <property type="entry name" value="MoeA-like"/>
</dbReference>
<dbReference type="InterPro" id="IPR036135">
    <property type="entry name" value="MoeA_linker/N_sf"/>
</dbReference>
<keyword evidence="5" id="KW-1185">Reference proteome</keyword>
<dbReference type="Gene3D" id="3.90.105.10">
    <property type="entry name" value="Molybdopterin biosynthesis moea protein, domain 2"/>
    <property type="match status" value="1"/>
</dbReference>
<dbReference type="PANTHER" id="PTHR10192">
    <property type="entry name" value="MOLYBDOPTERIN BIOSYNTHESIS PROTEIN"/>
    <property type="match status" value="1"/>
</dbReference>
<dbReference type="AlphaFoldDB" id="A0ABD4TNP2"/>
<dbReference type="Pfam" id="PF03453">
    <property type="entry name" value="MoeA_N"/>
    <property type="match status" value="1"/>
</dbReference>
<dbReference type="InterPro" id="IPR036688">
    <property type="entry name" value="MoeA_C_domain_IV_sf"/>
</dbReference>
<comment type="caution">
    <text evidence="4">The sequence shown here is derived from an EMBL/GenBank/DDBJ whole genome shotgun (WGS) entry which is preliminary data.</text>
</comment>
<dbReference type="Pfam" id="PF03454">
    <property type="entry name" value="MoeA_C"/>
    <property type="match status" value="1"/>
</dbReference>
<dbReference type="InterPro" id="IPR024370">
    <property type="entry name" value="PBP_domain"/>
</dbReference>
<evidence type="ECO:0000256" key="2">
    <source>
        <dbReference type="ARBA" id="ARBA00023150"/>
    </source>
</evidence>
<dbReference type="InterPro" id="IPR001453">
    <property type="entry name" value="MoaB/Mog_dom"/>
</dbReference>
<evidence type="ECO:0000313" key="4">
    <source>
        <dbReference type="EMBL" id="MCQ1539470.1"/>
    </source>
</evidence>
<dbReference type="GO" id="GO:0006777">
    <property type="term" value="P:Mo-molybdopterin cofactor biosynthetic process"/>
    <property type="evidence" value="ECO:0007669"/>
    <property type="project" value="UniProtKB-KW"/>
</dbReference>
<evidence type="ECO:0000313" key="5">
    <source>
        <dbReference type="Proteomes" id="UP001524383"/>
    </source>
</evidence>
<proteinExistence type="predicted"/>
<dbReference type="SUPFAM" id="SSF53218">
    <property type="entry name" value="Molybdenum cofactor biosynthesis proteins"/>
    <property type="match status" value="1"/>
</dbReference>
<dbReference type="Pfam" id="PF00994">
    <property type="entry name" value="MoCF_biosynth"/>
    <property type="match status" value="1"/>
</dbReference>
<dbReference type="PANTHER" id="PTHR10192:SF16">
    <property type="entry name" value="MOLYBDOPTERIN MOLYBDENUMTRANSFERASE"/>
    <property type="match status" value="1"/>
</dbReference>
<dbReference type="Gene3D" id="2.40.340.10">
    <property type="entry name" value="MoeA, C-terminal, domain IV"/>
    <property type="match status" value="1"/>
</dbReference>
<dbReference type="InterPro" id="IPR005111">
    <property type="entry name" value="MoeA_C_domain_IV"/>
</dbReference>
<gene>
    <name evidence="4" type="ORF">FTO68_10830</name>
</gene>
<dbReference type="CDD" id="cd00887">
    <property type="entry name" value="MoeA"/>
    <property type="match status" value="1"/>
</dbReference>
<keyword evidence="2" id="KW-0501">Molybdenum cofactor biosynthesis</keyword>
<dbReference type="InterPro" id="IPR005110">
    <property type="entry name" value="MoeA_linker/N"/>
</dbReference>
<dbReference type="Gene3D" id="3.40.980.10">
    <property type="entry name" value="MoaB/Mog-like domain"/>
    <property type="match status" value="1"/>
</dbReference>
<dbReference type="SUPFAM" id="SSF63882">
    <property type="entry name" value="MoeA N-terminal region -like"/>
    <property type="match status" value="1"/>
</dbReference>
<dbReference type="NCBIfam" id="TIGR00177">
    <property type="entry name" value="molyb_syn"/>
    <property type="match status" value="1"/>
</dbReference>
<dbReference type="Proteomes" id="UP001524383">
    <property type="component" value="Unassembled WGS sequence"/>
</dbReference>
<dbReference type="Pfam" id="PF12727">
    <property type="entry name" value="PBP_like"/>
    <property type="match status" value="1"/>
</dbReference>
<reference evidence="4 5" key="1">
    <citation type="submission" date="2019-08" db="EMBL/GenBank/DDBJ databases">
        <authorList>
            <person name="Chen S.-C."/>
            <person name="Lai M.-C."/>
            <person name="You Y.-T."/>
        </authorList>
    </citation>
    <scope>NUCLEOTIDE SEQUENCE [LARGE SCALE GENOMIC DNA]</scope>
    <source>
        <strain evidence="4 5">P2F9704a</strain>
    </source>
</reference>
<dbReference type="RefSeq" id="WP_255333437.1">
    <property type="nucleotide sequence ID" value="NZ_VOTZ01000032.1"/>
</dbReference>
<dbReference type="EMBL" id="VOTZ01000032">
    <property type="protein sequence ID" value="MCQ1539470.1"/>
    <property type="molecule type" value="Genomic_DNA"/>
</dbReference>
<protein>
    <submittedName>
        <fullName evidence="4">Molybdopterin biosynthesis protein</fullName>
    </submittedName>
</protein>
<accession>A0ABD4TNP2</accession>
<comment type="pathway">
    <text evidence="1">Cofactor biosynthesis; molybdopterin biosynthesis.</text>
</comment>
<evidence type="ECO:0000259" key="3">
    <source>
        <dbReference type="SMART" id="SM00852"/>
    </source>
</evidence>
<feature type="domain" description="MoaB/Mog" evidence="3">
    <location>
        <begin position="158"/>
        <end position="296"/>
    </location>
</feature>
<dbReference type="SUPFAM" id="SSF63867">
    <property type="entry name" value="MoeA C-terminal domain-like"/>
    <property type="match status" value="1"/>
</dbReference>